<accession>A0A1F6UQ95</accession>
<dbReference type="EMBL" id="MFTI01000032">
    <property type="protein sequence ID" value="OGI59536.1"/>
    <property type="molecule type" value="Genomic_DNA"/>
</dbReference>
<comment type="caution">
    <text evidence="2">The sequence shown here is derived from an EMBL/GenBank/DDBJ whole genome shotgun (WGS) entry which is preliminary data.</text>
</comment>
<dbReference type="AlphaFoldDB" id="A0A1F6UQ95"/>
<name>A0A1F6UQ95_9BACT</name>
<sequence length="141" mass="15968">MVPNKTILAFWGSRKVIADISIRRKPLKINQKEPTSSIIPNKDALDAPEKMAERKETRTMPAPASRHIDLGKLILPSDNRAIIQKIIDTISPIIKNRPFPVSIEILVKGKKKIGNNTTTKKSDEKEILSIIFEYMSFIILH</sequence>
<reference evidence="2 3" key="1">
    <citation type="journal article" date="2016" name="Nat. Commun.">
        <title>Thousands of microbial genomes shed light on interconnected biogeochemical processes in an aquifer system.</title>
        <authorList>
            <person name="Anantharaman K."/>
            <person name="Brown C.T."/>
            <person name="Hug L.A."/>
            <person name="Sharon I."/>
            <person name="Castelle C.J."/>
            <person name="Probst A.J."/>
            <person name="Thomas B.C."/>
            <person name="Singh A."/>
            <person name="Wilkins M.J."/>
            <person name="Karaoz U."/>
            <person name="Brodie E.L."/>
            <person name="Williams K.H."/>
            <person name="Hubbard S.S."/>
            <person name="Banfield J.F."/>
        </authorList>
    </citation>
    <scope>NUCLEOTIDE SEQUENCE [LARGE SCALE GENOMIC DNA]</scope>
</reference>
<protein>
    <submittedName>
        <fullName evidence="2">Uncharacterized protein</fullName>
    </submittedName>
</protein>
<gene>
    <name evidence="2" type="ORF">A2814_03335</name>
</gene>
<feature type="compositionally biased region" description="Basic and acidic residues" evidence="1">
    <location>
        <begin position="43"/>
        <end position="58"/>
    </location>
</feature>
<organism evidence="2 3">
    <name type="scientific">Candidatus Nomurabacteria bacterium RIFCSPHIGHO2_01_FULL_38_19</name>
    <dbReference type="NCBI Taxonomy" id="1801732"/>
    <lineage>
        <taxon>Bacteria</taxon>
        <taxon>Candidatus Nomuraibacteriota</taxon>
    </lineage>
</organism>
<dbReference type="Proteomes" id="UP000177869">
    <property type="component" value="Unassembled WGS sequence"/>
</dbReference>
<evidence type="ECO:0000256" key="1">
    <source>
        <dbReference type="SAM" id="MobiDB-lite"/>
    </source>
</evidence>
<proteinExistence type="predicted"/>
<evidence type="ECO:0000313" key="3">
    <source>
        <dbReference type="Proteomes" id="UP000177869"/>
    </source>
</evidence>
<feature type="region of interest" description="Disordered" evidence="1">
    <location>
        <begin position="38"/>
        <end position="63"/>
    </location>
</feature>
<dbReference type="STRING" id="1801732.A2814_03335"/>
<evidence type="ECO:0000313" key="2">
    <source>
        <dbReference type="EMBL" id="OGI59536.1"/>
    </source>
</evidence>